<keyword evidence="5" id="KW-1185">Reference proteome</keyword>
<feature type="domain" description="SpaA-like prealbumin fold" evidence="3">
    <location>
        <begin position="1126"/>
        <end position="1243"/>
    </location>
</feature>
<dbReference type="PANTHER" id="PTHR11319:SF35">
    <property type="entry name" value="OUTER MEMBRANE PROTEIN PMPC-RELATED"/>
    <property type="match status" value="1"/>
</dbReference>
<feature type="domain" description="SpaA-like prealbumin fold" evidence="3">
    <location>
        <begin position="1050"/>
        <end position="1088"/>
    </location>
</feature>
<reference evidence="4 5" key="2">
    <citation type="journal article" date="2021" name="Syst. Appl. Microbiol.">
        <title>Phylogenetic classification of ten novel species belonging to the genus Bifidobacterium comprising B. phasiani sp. nov., B. pongonis sp. nov., B. saguinibicoloris sp. nov., B. colobi sp. nov., B. simiiventris sp. nov., B. santillanense sp. nov., B. miconis sp. nov., B. amazonense sp. nov., B. pluvialisilvae sp. nov., and B. miconisargentati sp. nov.</title>
        <authorList>
            <person name="Lugli G.A."/>
            <person name="Calvete-Torre I."/>
            <person name="Alessandri G."/>
            <person name="Milani C."/>
            <person name="Turroni F."/>
            <person name="Laiolo P."/>
            <person name="Ossiprandi M.C."/>
            <person name="Margolles A."/>
            <person name="Ruiz L."/>
            <person name="Ventura M."/>
        </authorList>
    </citation>
    <scope>NUCLEOTIDE SEQUENCE [LARGE SCALE GENOMIC DNA]</scope>
    <source>
        <strain evidence="4 5">MA1</strain>
    </source>
</reference>
<evidence type="ECO:0000256" key="1">
    <source>
        <dbReference type="SAM" id="MobiDB-lite"/>
    </source>
</evidence>
<dbReference type="Pfam" id="PF17802">
    <property type="entry name" value="SpaA"/>
    <property type="match status" value="2"/>
</dbReference>
<evidence type="ECO:0000259" key="3">
    <source>
        <dbReference type="Pfam" id="PF17802"/>
    </source>
</evidence>
<dbReference type="RefSeq" id="WP_241512754.1">
    <property type="nucleotide sequence ID" value="NZ_JAFEJT020000003.1"/>
</dbReference>
<organism evidence="4 5">
    <name type="scientific">Bifidobacterium amazonense</name>
    <dbReference type="NCBI Taxonomy" id="2809027"/>
    <lineage>
        <taxon>Bacteria</taxon>
        <taxon>Bacillati</taxon>
        <taxon>Actinomycetota</taxon>
        <taxon>Actinomycetes</taxon>
        <taxon>Bifidobacteriales</taxon>
        <taxon>Bifidobacteriaceae</taxon>
        <taxon>Bifidobacterium</taxon>
    </lineage>
</organism>
<dbReference type="EMBL" id="JAFEJT020000003">
    <property type="protein sequence ID" value="MCH9274910.1"/>
    <property type="molecule type" value="Genomic_DNA"/>
</dbReference>
<dbReference type="Proteomes" id="UP000710815">
    <property type="component" value="Unassembled WGS sequence"/>
</dbReference>
<protein>
    <recommendedName>
        <fullName evidence="3">SpaA-like prealbumin fold domain-containing protein</fullName>
    </recommendedName>
</protein>
<dbReference type="InterPro" id="IPR011050">
    <property type="entry name" value="Pectin_lyase_fold/virulence"/>
</dbReference>
<sequence length="1481" mass="154706">MRAAEAGCDAVTDYDTLKSCVEAGEYAVGIAGMIDVGTHDAINVTAQNGTTLYVADGAVGAGITGGNSGNPVFAIASPGTLHIDWQDGAGDFTYTGNRRFANVKSGANLDIYGGTFQNITADKGAVALNDGGTIAVHNGTFQNIKTTADYGGVFHTAGGKLTIENGTFKSNAAERGSVIASEQSDTAATITINGGTFDGNSTTMAGGVFMQNSTNATVTITNGTFTNNKSGSNGGVIHNKGKLTVSGGIFGGAVDGKDAGNTAVRGGVISQDTSVAVTVISGGTFSKNTSTGEDSASDGGGMFFQSSGALTINDGSFTENHAARGGLVRSNGGDITVHNGKFTDNSSSMAAGVFMQNSDTATMTVTGGEFKNNTAGSKGGVIHNNGTLKISSGNFIANTANDTGGAISQDKGTTLITGGTFSENKVYGAGGGAIAQAGGTSLTIVPDNGNTIIFTKNGKTFPADVLDKCYTDKGEMDGCHGGAGGGGAIYSTSTKNDTNGIDGAGKGKWSANNRISSVSIQGNVVFDGNYSNSWGYMLGGGAIYMDGSLWIQNDADGNKPIFKNNYAGVKQRETNVNGSVKTALRGGAGGAVFLQEGVVYNNETEEDRKYTSKAYIMGGEFTDNTSGYLGGAIYTESGSVTYVAKAVATGNTAGHFGGGLWLCPSGTGTASKGGNIALFDNKVDKDIDPSKADGTVSKEVVDDKDSHKKTWKVGETIPNTNNQKEYPNKGGDGTEAGDDFAMMNPAWKSINQTTFQLMDTWFTDRTQSAVSWYTDGTPVREASGFQDYYQDPTIVVGPYVNSWNPWHHLDGGGTNLAVTKTGGRYTGSADTKITNYTDHVHEIKLVQNTSGASGGTLATGIALKATKADGMTDAEWTAAKKDALNSAAVILTGNAARLSGGAFATNGDVKFSTPYTVSWGKVDKDNKSKELSGSQWDVTTETKEVAAADVRSTATTEEAAMIAAVKKSGVAGPYNVDYYPTLCSATTDEDGKVTFDSGYKAGRCWAPTFKDYSATKTNGIVTVSFTSVTLSAVVIDDTGTGTTYVGFDNNPVGGGFDLNNLAPGTYTVKERVSPTGYALNTNEYKFQIISGPAKWIPLVSDGVTQDTDKGFTDTDINIPDEVLPGVSWSKIDANTGAKLAYSEWTVTKYVQGGDGEDILDTKSRWIVQDCVKVTDKDIDCANQKNKGEYLADHSNDVGKFNISGLDPGKYLLQETVIPEGGYWNPEEGDRYEFTIPEANADKTQTVVPLTKIGTKTTVTDITNTLPQIAWKKTAKDSGAILDQEATEWTITGPVAVLVDADNGAATDAPVDLESVTATVVDCLSKQSSTNPCDSQATGLQTADETDGDATKQYYNDLDNAMGQLRVSGLQRPTDKQAEQGIRYQYVLKETKAPSGYLKSPKEYVFNIGARKSESSLDLDEACVKSVGGTNCIPNAKATDVLPLTGGWDDRDWMWVGGGFVAAAALVLALSNEYRRRKAVIA</sequence>
<dbReference type="PANTHER" id="PTHR11319">
    <property type="entry name" value="G PROTEIN-COUPLED RECEPTOR-RELATED"/>
    <property type="match status" value="1"/>
</dbReference>
<keyword evidence="2" id="KW-0812">Transmembrane</keyword>
<reference evidence="4 5" key="1">
    <citation type="journal article" date="2021" name="Environ. Microbiol.">
        <title>Genetic insights into the dark matter of the mammalian gut microbiota through targeted genome reconstruction.</title>
        <authorList>
            <person name="Lugli G.A."/>
            <person name="Alessandri G."/>
            <person name="Milani C."/>
            <person name="Viappiani A."/>
            <person name="Fontana F."/>
            <person name="Tarracchini C."/>
            <person name="Mancabelli L."/>
            <person name="Argentini C."/>
            <person name="Ruiz L."/>
            <person name="Margolles A."/>
            <person name="van Sinderen D."/>
            <person name="Turroni F."/>
            <person name="Ventura M."/>
        </authorList>
    </citation>
    <scope>NUCLEOTIDE SEQUENCE [LARGE SCALE GENOMIC DNA]</scope>
    <source>
        <strain evidence="4 5">MA1</strain>
    </source>
</reference>
<feature type="region of interest" description="Disordered" evidence="1">
    <location>
        <begin position="714"/>
        <end position="734"/>
    </location>
</feature>
<dbReference type="InterPro" id="IPR041033">
    <property type="entry name" value="SpaA_PFL_dom_1"/>
</dbReference>
<name>A0ABS9VSE4_9BIFI</name>
<keyword evidence="2" id="KW-1133">Transmembrane helix</keyword>
<evidence type="ECO:0000256" key="2">
    <source>
        <dbReference type="SAM" id="Phobius"/>
    </source>
</evidence>
<evidence type="ECO:0000313" key="5">
    <source>
        <dbReference type="Proteomes" id="UP000710815"/>
    </source>
</evidence>
<accession>A0ABS9VSE4</accession>
<dbReference type="SMART" id="SM00710">
    <property type="entry name" value="PbH1"/>
    <property type="match status" value="6"/>
</dbReference>
<gene>
    <name evidence="4" type="ORF">JS533_001225</name>
</gene>
<evidence type="ECO:0000313" key="4">
    <source>
        <dbReference type="EMBL" id="MCH9274910.1"/>
    </source>
</evidence>
<dbReference type="Gene3D" id="2.60.40.10">
    <property type="entry name" value="Immunoglobulins"/>
    <property type="match status" value="3"/>
</dbReference>
<keyword evidence="2" id="KW-0472">Membrane</keyword>
<comment type="caution">
    <text evidence="4">The sequence shown here is derived from an EMBL/GenBank/DDBJ whole genome shotgun (WGS) entry which is preliminary data.</text>
</comment>
<dbReference type="InterPro" id="IPR006626">
    <property type="entry name" value="PbH1"/>
</dbReference>
<dbReference type="SUPFAM" id="SSF51126">
    <property type="entry name" value="Pectin lyase-like"/>
    <property type="match status" value="2"/>
</dbReference>
<feature type="transmembrane region" description="Helical" evidence="2">
    <location>
        <begin position="1452"/>
        <end position="1470"/>
    </location>
</feature>
<dbReference type="InterPro" id="IPR013783">
    <property type="entry name" value="Ig-like_fold"/>
</dbReference>
<proteinExistence type="predicted"/>